<feature type="chain" id="PRO_5001964811" evidence="2">
    <location>
        <begin position="26"/>
        <end position="157"/>
    </location>
</feature>
<reference evidence="3 4" key="1">
    <citation type="journal article" date="2009" name="Nat. Genet.">
        <title>The genome of the cucumber, Cucumis sativus L.</title>
        <authorList>
            <person name="Huang S."/>
            <person name="Li R."/>
            <person name="Zhang Z."/>
            <person name="Li L."/>
            <person name="Gu X."/>
            <person name="Fan W."/>
            <person name="Lucas W.J."/>
            <person name="Wang X."/>
            <person name="Xie B."/>
            <person name="Ni P."/>
            <person name="Ren Y."/>
            <person name="Zhu H."/>
            <person name="Li J."/>
            <person name="Lin K."/>
            <person name="Jin W."/>
            <person name="Fei Z."/>
            <person name="Li G."/>
            <person name="Staub J."/>
            <person name="Kilian A."/>
            <person name="van der Vossen E.A."/>
            <person name="Wu Y."/>
            <person name="Guo J."/>
            <person name="He J."/>
            <person name="Jia Z."/>
            <person name="Ren Y."/>
            <person name="Tian G."/>
            <person name="Lu Y."/>
            <person name="Ruan J."/>
            <person name="Qian W."/>
            <person name="Wang M."/>
            <person name="Huang Q."/>
            <person name="Li B."/>
            <person name="Xuan Z."/>
            <person name="Cao J."/>
            <person name="Asan"/>
            <person name="Wu Z."/>
            <person name="Zhang J."/>
            <person name="Cai Q."/>
            <person name="Bai Y."/>
            <person name="Zhao B."/>
            <person name="Han Y."/>
            <person name="Li Y."/>
            <person name="Li X."/>
            <person name="Wang S."/>
            <person name="Shi Q."/>
            <person name="Liu S."/>
            <person name="Cho W.K."/>
            <person name="Kim J.Y."/>
            <person name="Xu Y."/>
            <person name="Heller-Uszynska K."/>
            <person name="Miao H."/>
            <person name="Cheng Z."/>
            <person name="Zhang S."/>
            <person name="Wu J."/>
            <person name="Yang Y."/>
            <person name="Kang H."/>
            <person name="Li M."/>
            <person name="Liang H."/>
            <person name="Ren X."/>
            <person name="Shi Z."/>
            <person name="Wen M."/>
            <person name="Jian M."/>
            <person name="Yang H."/>
            <person name="Zhang G."/>
            <person name="Yang Z."/>
            <person name="Chen R."/>
            <person name="Liu S."/>
            <person name="Li J."/>
            <person name="Ma L."/>
            <person name="Liu H."/>
            <person name="Zhou Y."/>
            <person name="Zhao J."/>
            <person name="Fang X."/>
            <person name="Li G."/>
            <person name="Fang L."/>
            <person name="Li Y."/>
            <person name="Liu D."/>
            <person name="Zheng H."/>
            <person name="Zhang Y."/>
            <person name="Qin N."/>
            <person name="Li Z."/>
            <person name="Yang G."/>
            <person name="Yang S."/>
            <person name="Bolund L."/>
            <person name="Kristiansen K."/>
            <person name="Zheng H."/>
            <person name="Li S."/>
            <person name="Zhang X."/>
            <person name="Yang H."/>
            <person name="Wang J."/>
            <person name="Sun R."/>
            <person name="Zhang B."/>
            <person name="Jiang S."/>
            <person name="Wang J."/>
            <person name="Du Y."/>
            <person name="Li S."/>
        </authorList>
    </citation>
    <scope>NUCLEOTIDE SEQUENCE [LARGE SCALE GENOMIC DNA]</scope>
    <source>
        <strain evidence="4">cv. 9930</strain>
    </source>
</reference>
<dbReference type="Proteomes" id="UP000029981">
    <property type="component" value="Chromosome 7"/>
</dbReference>
<organism evidence="3 4">
    <name type="scientific">Cucumis sativus</name>
    <name type="common">Cucumber</name>
    <dbReference type="NCBI Taxonomy" id="3659"/>
    <lineage>
        <taxon>Eukaryota</taxon>
        <taxon>Viridiplantae</taxon>
        <taxon>Streptophyta</taxon>
        <taxon>Embryophyta</taxon>
        <taxon>Tracheophyta</taxon>
        <taxon>Spermatophyta</taxon>
        <taxon>Magnoliopsida</taxon>
        <taxon>eudicotyledons</taxon>
        <taxon>Gunneridae</taxon>
        <taxon>Pentapetalae</taxon>
        <taxon>rosids</taxon>
        <taxon>fabids</taxon>
        <taxon>Cucurbitales</taxon>
        <taxon>Cucurbitaceae</taxon>
        <taxon>Benincaseae</taxon>
        <taxon>Cucumis</taxon>
    </lineage>
</organism>
<sequence>MTKLFIHLLVVVFVLTMLLCPSSLSLFPKSIPLPFEKSVFSGHRRSLSTPIRSPSTSVCSISPSSSTSSNPSRPSFQSPPSAAFHLSKIPEYLTLLRPSFQLHQRVPHVRRFKIHLSKTYNVRRFKVLPSTTDDDPQIHHCKNRSPPTIFPFFGLML</sequence>
<evidence type="ECO:0000256" key="1">
    <source>
        <dbReference type="SAM" id="MobiDB-lite"/>
    </source>
</evidence>
<keyword evidence="2" id="KW-0732">Signal</keyword>
<gene>
    <name evidence="3" type="ORF">Csa_7G169580</name>
</gene>
<evidence type="ECO:0000256" key="2">
    <source>
        <dbReference type="SAM" id="SignalP"/>
    </source>
</evidence>
<reference evidence="3 4" key="4">
    <citation type="journal article" date="2011" name="BMC Genomics">
        <title>RNA-Seq improves annotation of protein-coding genes in the cucumber genome.</title>
        <authorList>
            <person name="Li Z."/>
            <person name="Zhang Z."/>
            <person name="Yan P."/>
            <person name="Huang S."/>
            <person name="Fei Z."/>
            <person name="Lin K."/>
        </authorList>
    </citation>
    <scope>NUCLEOTIDE SEQUENCE [LARGE SCALE GENOMIC DNA]</scope>
    <source>
        <strain evidence="4">cv. 9930</strain>
    </source>
</reference>
<reference evidence="3 4" key="2">
    <citation type="journal article" date="2009" name="PLoS ONE">
        <title>An integrated genetic and cytogenetic map of the cucumber genome.</title>
        <authorList>
            <person name="Ren Y."/>
            <person name="Zhang Z."/>
            <person name="Liu J."/>
            <person name="Staub J.E."/>
            <person name="Han Y."/>
            <person name="Cheng Z."/>
            <person name="Li X."/>
            <person name="Lu J."/>
            <person name="Miao H."/>
            <person name="Kang H."/>
            <person name="Xie B."/>
            <person name="Gu X."/>
            <person name="Wang X."/>
            <person name="Du Y."/>
            <person name="Jin W."/>
            <person name="Huang S."/>
        </authorList>
    </citation>
    <scope>NUCLEOTIDE SEQUENCE [LARGE SCALE GENOMIC DNA]</scope>
    <source>
        <strain evidence="4">cv. 9930</strain>
    </source>
</reference>
<feature type="compositionally biased region" description="Low complexity" evidence="1">
    <location>
        <begin position="53"/>
        <end position="81"/>
    </location>
</feature>
<dbReference type="AlphaFoldDB" id="A0A0A0K713"/>
<feature type="region of interest" description="Disordered" evidence="1">
    <location>
        <begin position="46"/>
        <end position="81"/>
    </location>
</feature>
<name>A0A0A0K713_CUCSA</name>
<dbReference type="Gramene" id="KGN44077">
    <property type="protein sequence ID" value="KGN44077"/>
    <property type="gene ID" value="Csa_7G169580"/>
</dbReference>
<reference evidence="3 4" key="3">
    <citation type="journal article" date="2010" name="BMC Genomics">
        <title>Transcriptome sequencing and comparative analysis of cucumber flowers with different sex types.</title>
        <authorList>
            <person name="Guo S."/>
            <person name="Zheng Y."/>
            <person name="Joung J.G."/>
            <person name="Liu S."/>
            <person name="Zhang Z."/>
            <person name="Crasta O.R."/>
            <person name="Sobral B.W."/>
            <person name="Xu Y."/>
            <person name="Huang S."/>
            <person name="Fei Z."/>
        </authorList>
    </citation>
    <scope>NUCLEOTIDE SEQUENCE [LARGE SCALE GENOMIC DNA]</scope>
    <source>
        <strain evidence="4">cv. 9930</strain>
    </source>
</reference>
<keyword evidence="4" id="KW-1185">Reference proteome</keyword>
<feature type="signal peptide" evidence="2">
    <location>
        <begin position="1"/>
        <end position="25"/>
    </location>
</feature>
<accession>A0A0A0K713</accession>
<evidence type="ECO:0000313" key="3">
    <source>
        <dbReference type="EMBL" id="KGN44077.1"/>
    </source>
</evidence>
<protein>
    <submittedName>
        <fullName evidence="3">Uncharacterized protein</fullName>
    </submittedName>
</protein>
<dbReference type="EMBL" id="CM002928">
    <property type="protein sequence ID" value="KGN44077.1"/>
    <property type="molecule type" value="Genomic_DNA"/>
</dbReference>
<evidence type="ECO:0000313" key="4">
    <source>
        <dbReference type="Proteomes" id="UP000029981"/>
    </source>
</evidence>
<proteinExistence type="predicted"/>